<organism evidence="2 3">
    <name type="scientific">Lecanosticta acicola</name>
    <dbReference type="NCBI Taxonomy" id="111012"/>
    <lineage>
        <taxon>Eukaryota</taxon>
        <taxon>Fungi</taxon>
        <taxon>Dikarya</taxon>
        <taxon>Ascomycota</taxon>
        <taxon>Pezizomycotina</taxon>
        <taxon>Dothideomycetes</taxon>
        <taxon>Dothideomycetidae</taxon>
        <taxon>Mycosphaerellales</taxon>
        <taxon>Mycosphaerellaceae</taxon>
        <taxon>Lecanosticta</taxon>
    </lineage>
</organism>
<evidence type="ECO:0000313" key="2">
    <source>
        <dbReference type="EMBL" id="CAK3748303.1"/>
    </source>
</evidence>
<feature type="region of interest" description="Disordered" evidence="1">
    <location>
        <begin position="266"/>
        <end position="290"/>
    </location>
</feature>
<dbReference type="AlphaFoldDB" id="A0AAI8W135"/>
<name>A0AAI8W135_9PEZI</name>
<proteinExistence type="predicted"/>
<feature type="compositionally biased region" description="Polar residues" evidence="1">
    <location>
        <begin position="266"/>
        <end position="276"/>
    </location>
</feature>
<sequence length="1184" mass="127448">MCFYRYHYFGACQHQSCFLTAFCEKALPLGASPPNRECESASEGQAQQSRHEEQEQDGQEQQQDRQEQQQDGQEQQQDGQEQQQDGQEPQQEREEQQQDRQEQQQEPAKAPTGAYDYSLESFPALSTKTPPKPASSLQASSSANKSSVSSTPTSYANVLSLPRQQPRSQHPAPKSEDQGDDMATLGFGRPSFRSLFASGPSKSTVAVNPVHHDTQGNVNVNEQPRSTRSRQTGLRDNTEDSSILPDIGENLQHIAVSTRGNIHAQNVGTDSQSISSHDGGMYSDSLHDNSGRSRVSIEAIESDLRLAQEEVERIKAAQTAVENNAIPQLEPTTSPTARSPTVRSPTVRSPRTLIPQPQRPSAAARLQARHEENERRAKEAASKPPVVEQPPPPPSASEFPALGNTTPSHQQTRNVPSSSSRGRRASYANISAGSKRTGNRAVVSMTPSNSTPTRHPTRSAATTSATSPGAVASPIPEGEPSEDSVVFSPAGRQAGDSSNTIRGPSSPIRQPPRFAQPTKASSIRTSESQRKDSVIPGNKSSPETSPNKTVRTLAQRHQKRSSLPGAWTSSPASATSDTSAAVGSLGVAISPSRHGNTRPVANKDKVKARADAGTETQTIRSYMSPTKATAQRELATLGQENVKQAAPRVQKQPSPIDTTIPGWTRPPPDVYSESAPLSARTVSSHSEYIITERLESPPSAAVSAFLDRTTRLLSQARRSHNMSSSSSLYSAASTHPSSRRSTIGITTVAEVLSVVAKETGLPPNNYIKRRGSHGHLLGPITEKLNRLGLLDRSKSSNLPDNAFRPLTSAAPGVNTADKNMPKTPYKQSDSTTREDYGATSPHLRQARAGTTSNFSQPGLSSGVPAAGHISSSGIASMLGSLSQPRSLRATAQEFRPMAQSTPTHPQRTHPAQQRHGYISNAEWSSLSPDIKQGIFLDRHFRRNNRNSPVHLHDSAQYNLSLPFSQINTDGSFSGQVAAHLESFGQSSGAEAVSEPVPQAGHVLQPEVDPSTNRLQWVVRDGTGNSHPINLGRAAAPSSGSPGTPALSPRSDDTSPRRSPPSPPRGWSIASAASMRGRYGWAGGDGREIKFRGYGPDAERDPNTPVNFSVQNRAGSYGVVGPRMIGGGEDDEDWSAPLAPRSRRQWAEMMGYPKIPCDRVEITSACETSVPLDPKGWGYCWDCDP</sequence>
<comment type="caution">
    <text evidence="2">The sequence shown here is derived from an EMBL/GenBank/DDBJ whole genome shotgun (WGS) entry which is preliminary data.</text>
</comment>
<feature type="compositionally biased region" description="Low complexity" evidence="1">
    <location>
        <begin position="134"/>
        <end position="156"/>
    </location>
</feature>
<reference evidence="2" key="1">
    <citation type="submission" date="2023-11" db="EMBL/GenBank/DDBJ databases">
        <authorList>
            <person name="Alioto T."/>
            <person name="Alioto T."/>
            <person name="Gomez Garrido J."/>
        </authorList>
    </citation>
    <scope>NUCLEOTIDE SEQUENCE</scope>
</reference>
<gene>
    <name evidence="2" type="ORF">LECACI_7A000152</name>
</gene>
<feature type="compositionally biased region" description="Low complexity" evidence="1">
    <location>
        <begin position="69"/>
        <end position="89"/>
    </location>
</feature>
<accession>A0AAI8W135</accession>
<evidence type="ECO:0000313" key="3">
    <source>
        <dbReference type="Proteomes" id="UP001296104"/>
    </source>
</evidence>
<feature type="region of interest" description="Disordered" evidence="1">
    <location>
        <begin position="717"/>
        <end position="739"/>
    </location>
</feature>
<feature type="region of interest" description="Disordered" evidence="1">
    <location>
        <begin position="1019"/>
        <end position="1070"/>
    </location>
</feature>
<protein>
    <submittedName>
        <fullName evidence="2">Uncharacterized protein</fullName>
    </submittedName>
</protein>
<feature type="compositionally biased region" description="Basic and acidic residues" evidence="1">
    <location>
        <begin position="90"/>
        <end position="103"/>
    </location>
</feature>
<feature type="region of interest" description="Disordered" evidence="1">
    <location>
        <begin position="322"/>
        <end position="578"/>
    </location>
</feature>
<feature type="compositionally biased region" description="Polar residues" evidence="1">
    <location>
        <begin position="215"/>
        <end position="235"/>
    </location>
</feature>
<dbReference type="Proteomes" id="UP001296104">
    <property type="component" value="Unassembled WGS sequence"/>
</dbReference>
<dbReference type="EMBL" id="CAVMBE010000001">
    <property type="protein sequence ID" value="CAK3748303.1"/>
    <property type="molecule type" value="Genomic_DNA"/>
</dbReference>
<feature type="compositionally biased region" description="Basic and acidic residues" evidence="1">
    <location>
        <begin position="368"/>
        <end position="381"/>
    </location>
</feature>
<evidence type="ECO:0000256" key="1">
    <source>
        <dbReference type="SAM" id="MobiDB-lite"/>
    </source>
</evidence>
<feature type="compositionally biased region" description="Low complexity" evidence="1">
    <location>
        <begin position="566"/>
        <end position="578"/>
    </location>
</feature>
<feature type="region of interest" description="Disordered" evidence="1">
    <location>
        <begin position="794"/>
        <end position="865"/>
    </location>
</feature>
<feature type="compositionally biased region" description="Polar residues" evidence="1">
    <location>
        <begin position="848"/>
        <end position="859"/>
    </location>
</feature>
<feature type="region of interest" description="Disordered" evidence="1">
    <location>
        <begin position="32"/>
        <end position="244"/>
    </location>
</feature>
<keyword evidence="3" id="KW-1185">Reference proteome</keyword>
<feature type="region of interest" description="Disordered" evidence="1">
    <location>
        <begin position="643"/>
        <end position="678"/>
    </location>
</feature>
<feature type="compositionally biased region" description="Low complexity" evidence="1">
    <location>
        <begin position="451"/>
        <end position="474"/>
    </location>
</feature>
<feature type="compositionally biased region" description="Polar residues" evidence="1">
    <location>
        <begin position="322"/>
        <end position="349"/>
    </location>
</feature>
<feature type="compositionally biased region" description="Polar residues" evidence="1">
    <location>
        <begin position="403"/>
        <end position="416"/>
    </location>
</feature>
<feature type="compositionally biased region" description="Polar residues" evidence="1">
    <location>
        <begin position="538"/>
        <end position="552"/>
    </location>
</feature>
<feature type="compositionally biased region" description="Low complexity" evidence="1">
    <location>
        <begin position="721"/>
        <end position="736"/>
    </location>
</feature>